<accession>A0A1F5YCM9</accession>
<sequence length="82" mass="9935">MLAKLGVRILGENDKFELLTLFFNPFDYLYSMLFRHLEIHNYYIGQFLYYVPYCFFGISRDSDNFQILIDRQQSDQTIAYQL</sequence>
<evidence type="ECO:0000313" key="1">
    <source>
        <dbReference type="EMBL" id="OGF97955.1"/>
    </source>
</evidence>
<dbReference type="AlphaFoldDB" id="A0A1F5YCM9"/>
<proteinExistence type="predicted"/>
<evidence type="ECO:0000313" key="2">
    <source>
        <dbReference type="Proteomes" id="UP000176992"/>
    </source>
</evidence>
<name>A0A1F5YCM9_9BACT</name>
<gene>
    <name evidence="1" type="ORF">A2Z86_07330</name>
</gene>
<dbReference type="Proteomes" id="UP000176992">
    <property type="component" value="Unassembled WGS sequence"/>
</dbReference>
<dbReference type="EMBL" id="MFIV01000192">
    <property type="protein sequence ID" value="OGF97955.1"/>
    <property type="molecule type" value="Genomic_DNA"/>
</dbReference>
<comment type="caution">
    <text evidence="1">The sequence shown here is derived from an EMBL/GenBank/DDBJ whole genome shotgun (WGS) entry which is preliminary data.</text>
</comment>
<organism evidence="1 2">
    <name type="scientific">Candidatus Glassbacteria bacterium GWA2_58_10</name>
    <dbReference type="NCBI Taxonomy" id="1817865"/>
    <lineage>
        <taxon>Bacteria</taxon>
        <taxon>Candidatus Glassiibacteriota</taxon>
    </lineage>
</organism>
<reference evidence="1 2" key="1">
    <citation type="journal article" date="2016" name="Nat. Commun.">
        <title>Thousands of microbial genomes shed light on interconnected biogeochemical processes in an aquifer system.</title>
        <authorList>
            <person name="Anantharaman K."/>
            <person name="Brown C.T."/>
            <person name="Hug L.A."/>
            <person name="Sharon I."/>
            <person name="Castelle C.J."/>
            <person name="Probst A.J."/>
            <person name="Thomas B.C."/>
            <person name="Singh A."/>
            <person name="Wilkins M.J."/>
            <person name="Karaoz U."/>
            <person name="Brodie E.L."/>
            <person name="Williams K.H."/>
            <person name="Hubbard S.S."/>
            <person name="Banfield J.F."/>
        </authorList>
    </citation>
    <scope>NUCLEOTIDE SEQUENCE [LARGE SCALE GENOMIC DNA]</scope>
</reference>
<protein>
    <submittedName>
        <fullName evidence="1">Uncharacterized protein</fullName>
    </submittedName>
</protein>